<dbReference type="OrthoDB" id="7003001at2"/>
<name>A0A1X0NAJ0_9PSED</name>
<evidence type="ECO:0000256" key="1">
    <source>
        <dbReference type="SAM" id="SignalP"/>
    </source>
</evidence>
<keyword evidence="1" id="KW-0732">Signal</keyword>
<dbReference type="Proteomes" id="UP000192815">
    <property type="component" value="Unassembled WGS sequence"/>
</dbReference>
<accession>A0A1X0NAJ0</accession>
<dbReference type="RefSeq" id="WP_083181387.1">
    <property type="nucleotide sequence ID" value="NZ_CBCRZR010000018.1"/>
</dbReference>
<protein>
    <recommendedName>
        <fullName evidence="4">Lipoprotein</fullName>
    </recommendedName>
</protein>
<dbReference type="EMBL" id="MUIO01000012">
    <property type="protein sequence ID" value="ORC61112.1"/>
    <property type="molecule type" value="Genomic_DNA"/>
</dbReference>
<reference evidence="3" key="1">
    <citation type="submission" date="2017-02" db="EMBL/GenBank/DDBJ databases">
        <title>Pseudomonas floridae sp. nov., a novel pathogenic bacterial species isolated from tomato.</title>
        <authorList>
            <person name="Timilsina S."/>
            <person name="Vallad G.E."/>
            <person name="Jones J.B."/>
        </authorList>
    </citation>
    <scope>NUCLEOTIDE SEQUENCE [LARGE SCALE GENOMIC DNA]</scope>
    <source>
        <strain evidence="3">GEV388</strain>
    </source>
</reference>
<feature type="signal peptide" evidence="1">
    <location>
        <begin position="1"/>
        <end position="22"/>
    </location>
</feature>
<sequence>MIANIFKTVATVAVFGFLSACAGVPPKPSSGAVPYAPTQCGGVKTDTVAFLTKACDSQLQSGAKPLACGSLREEIAKVIVEMQQEPARIMAAQRSNACRETVMENISGDMDKAMQTLNRFQAAQLDELIPEQCARVDFRKLDALGKQCKEQLAEPGDTSTKTACANLSKEFDVMGPVLDRAHAQNDLDPEACSNSLKMINAHVGAALKPASEYRARKFDENPTW</sequence>
<dbReference type="AlphaFoldDB" id="A0A1X0NAJ0"/>
<evidence type="ECO:0000313" key="2">
    <source>
        <dbReference type="EMBL" id="ORC61112.1"/>
    </source>
</evidence>
<feature type="chain" id="PRO_5012687661" description="Lipoprotein" evidence="1">
    <location>
        <begin position="23"/>
        <end position="224"/>
    </location>
</feature>
<keyword evidence="3" id="KW-1185">Reference proteome</keyword>
<evidence type="ECO:0008006" key="4">
    <source>
        <dbReference type="Google" id="ProtNLM"/>
    </source>
</evidence>
<organism evidence="2 3">
    <name type="scientific">Pseudomonas floridensis</name>
    <dbReference type="NCBI Taxonomy" id="1958950"/>
    <lineage>
        <taxon>Bacteria</taxon>
        <taxon>Pseudomonadati</taxon>
        <taxon>Pseudomonadota</taxon>
        <taxon>Gammaproteobacteria</taxon>
        <taxon>Pseudomonadales</taxon>
        <taxon>Pseudomonadaceae</taxon>
        <taxon>Pseudomonas</taxon>
    </lineage>
</organism>
<dbReference type="PROSITE" id="PS51257">
    <property type="entry name" value="PROKAR_LIPOPROTEIN"/>
    <property type="match status" value="1"/>
</dbReference>
<evidence type="ECO:0000313" key="3">
    <source>
        <dbReference type="Proteomes" id="UP000192815"/>
    </source>
</evidence>
<gene>
    <name evidence="2" type="ORF">BZK31_03890</name>
</gene>
<comment type="caution">
    <text evidence="2">The sequence shown here is derived from an EMBL/GenBank/DDBJ whole genome shotgun (WGS) entry which is preliminary data.</text>
</comment>
<proteinExistence type="predicted"/>